<dbReference type="Proteomes" id="UP000617743">
    <property type="component" value="Unassembled WGS sequence"/>
</dbReference>
<evidence type="ECO:0000313" key="2">
    <source>
        <dbReference type="Proteomes" id="UP000617743"/>
    </source>
</evidence>
<keyword evidence="2" id="KW-1185">Reference proteome</keyword>
<evidence type="ECO:0008006" key="3">
    <source>
        <dbReference type="Google" id="ProtNLM"/>
    </source>
</evidence>
<accession>A0ABQ2XMY6</accession>
<proteinExistence type="predicted"/>
<protein>
    <recommendedName>
        <fullName evidence="3">Lipoprotein</fullName>
    </recommendedName>
</protein>
<dbReference type="EMBL" id="BMWC01000012">
    <property type="protein sequence ID" value="GGX25616.1"/>
    <property type="molecule type" value="Genomic_DNA"/>
</dbReference>
<evidence type="ECO:0000313" key="1">
    <source>
        <dbReference type="EMBL" id="GGX25616.1"/>
    </source>
</evidence>
<gene>
    <name evidence="1" type="ORF">GCM10010383_64930</name>
</gene>
<sequence>MAVLCAVLLTACGGGDGSDRAKSPDLADQDRFLRDYVQFLNASDQEGLGRLLDAHPQGSRDARARIKAYGGQDWDVRWIRTSEFAGVWTVNVTGTARAERKPVRVTETITWEDAHWVMAPLPGVVPTPSNAAGTEPPG</sequence>
<organism evidence="1 2">
    <name type="scientific">Streptomyces lomondensis</name>
    <dbReference type="NCBI Taxonomy" id="68229"/>
    <lineage>
        <taxon>Bacteria</taxon>
        <taxon>Bacillati</taxon>
        <taxon>Actinomycetota</taxon>
        <taxon>Actinomycetes</taxon>
        <taxon>Kitasatosporales</taxon>
        <taxon>Streptomycetaceae</taxon>
        <taxon>Streptomyces</taxon>
    </lineage>
</organism>
<comment type="caution">
    <text evidence="1">The sequence shown here is derived from an EMBL/GenBank/DDBJ whole genome shotgun (WGS) entry which is preliminary data.</text>
</comment>
<reference evidence="2" key="1">
    <citation type="journal article" date="2019" name="Int. J. Syst. Evol. Microbiol.">
        <title>The Global Catalogue of Microorganisms (GCM) 10K type strain sequencing project: providing services to taxonomists for standard genome sequencing and annotation.</title>
        <authorList>
            <consortium name="The Broad Institute Genomics Platform"/>
            <consortium name="The Broad Institute Genome Sequencing Center for Infectious Disease"/>
            <person name="Wu L."/>
            <person name="Ma J."/>
        </authorList>
    </citation>
    <scope>NUCLEOTIDE SEQUENCE [LARGE SCALE GENOMIC DNA]</scope>
    <source>
        <strain evidence="2">JCM 4866</strain>
    </source>
</reference>
<name>A0ABQ2XMY6_9ACTN</name>
<dbReference type="RefSeq" id="WP_229906679.1">
    <property type="nucleotide sequence ID" value="NZ_BMWC01000012.1"/>
</dbReference>